<dbReference type="EMBL" id="SHOA02000001">
    <property type="protein sequence ID" value="TDH65741.1"/>
    <property type="molecule type" value="Genomic_DNA"/>
</dbReference>
<dbReference type="AlphaFoldDB" id="A0A976FFE2"/>
<accession>A0A976FFE2</accession>
<sequence length="99" mass="11411">MTDLAPRFKLAYEQSLQRFGRVIGTCDGSNCFEYKICSMGYPCVQRFLLPALLEIEDFYCHWRLEKPAEALLVEGSNQDDNHPNFTILLHAWLIIRAGT</sequence>
<evidence type="ECO:0000313" key="2">
    <source>
        <dbReference type="Proteomes" id="UP000294530"/>
    </source>
</evidence>
<organism evidence="1 2">
    <name type="scientific">Bremia lactucae</name>
    <name type="common">Lettuce downy mildew</name>
    <dbReference type="NCBI Taxonomy" id="4779"/>
    <lineage>
        <taxon>Eukaryota</taxon>
        <taxon>Sar</taxon>
        <taxon>Stramenopiles</taxon>
        <taxon>Oomycota</taxon>
        <taxon>Peronosporomycetes</taxon>
        <taxon>Peronosporales</taxon>
        <taxon>Peronosporaceae</taxon>
        <taxon>Bremia</taxon>
    </lineage>
</organism>
<reference evidence="1 2" key="1">
    <citation type="journal article" date="2021" name="Genome Biol.">
        <title>AFLAP: assembly-free linkage analysis pipeline using k-mers from genome sequencing data.</title>
        <authorList>
            <person name="Fletcher K."/>
            <person name="Zhang L."/>
            <person name="Gil J."/>
            <person name="Han R."/>
            <person name="Cavanaugh K."/>
            <person name="Michelmore R."/>
        </authorList>
    </citation>
    <scope>NUCLEOTIDE SEQUENCE [LARGE SCALE GENOMIC DNA]</scope>
    <source>
        <strain evidence="1 2">SF5</strain>
    </source>
</reference>
<dbReference type="Proteomes" id="UP000294530">
    <property type="component" value="Unassembled WGS sequence"/>
</dbReference>
<name>A0A976FFE2_BRELC</name>
<comment type="caution">
    <text evidence="1">The sequence shown here is derived from an EMBL/GenBank/DDBJ whole genome shotgun (WGS) entry which is preliminary data.</text>
</comment>
<dbReference type="RefSeq" id="XP_067815240.1">
    <property type="nucleotide sequence ID" value="XM_067960129.1"/>
</dbReference>
<protein>
    <submittedName>
        <fullName evidence="1">Uncharacterized protein</fullName>
    </submittedName>
</protein>
<gene>
    <name evidence="1" type="ORF">CCR75_002029</name>
</gene>
<dbReference type="KEGG" id="blac:94345800"/>
<dbReference type="GeneID" id="94345800"/>
<keyword evidence="2" id="KW-1185">Reference proteome</keyword>
<proteinExistence type="predicted"/>
<evidence type="ECO:0000313" key="1">
    <source>
        <dbReference type="EMBL" id="TDH65741.1"/>
    </source>
</evidence>